<organism evidence="1 2">
    <name type="scientific">Cucumis melo var. makuwa</name>
    <name type="common">Oriental melon</name>
    <dbReference type="NCBI Taxonomy" id="1194695"/>
    <lineage>
        <taxon>Eukaryota</taxon>
        <taxon>Viridiplantae</taxon>
        <taxon>Streptophyta</taxon>
        <taxon>Embryophyta</taxon>
        <taxon>Tracheophyta</taxon>
        <taxon>Spermatophyta</taxon>
        <taxon>Magnoliopsida</taxon>
        <taxon>eudicotyledons</taxon>
        <taxon>Gunneridae</taxon>
        <taxon>Pentapetalae</taxon>
        <taxon>rosids</taxon>
        <taxon>fabids</taxon>
        <taxon>Cucurbitales</taxon>
        <taxon>Cucurbitaceae</taxon>
        <taxon>Benincaseae</taxon>
        <taxon>Cucumis</taxon>
    </lineage>
</organism>
<evidence type="ECO:0000313" key="2">
    <source>
        <dbReference type="Proteomes" id="UP000321947"/>
    </source>
</evidence>
<gene>
    <name evidence="1" type="ORF">E5676_scaffold104G00330</name>
</gene>
<comment type="caution">
    <text evidence="1">The sequence shown here is derived from an EMBL/GenBank/DDBJ whole genome shotgun (WGS) entry which is preliminary data.</text>
</comment>
<dbReference type="AlphaFoldDB" id="A0A5D3B9R2"/>
<protein>
    <submittedName>
        <fullName evidence="1">Uncharacterized protein</fullName>
    </submittedName>
</protein>
<accession>A0A5D3B9R2</accession>
<name>A0A5D3B9R2_CUCMM</name>
<sequence>MKFYMRRKDLALAPLYPVMYFYKRGHIFNNCPTLPPCPSTHPPCRPSHSHKPKFSPKVISSNSTTLVVTSSTSWLLDSACCNHMISNISLLASSIHVQSLPPIHSAYGSGSLYGTSDWYRMEGRTII</sequence>
<proteinExistence type="predicted"/>
<reference evidence="1 2" key="1">
    <citation type="submission" date="2019-08" db="EMBL/GenBank/DDBJ databases">
        <title>Draft genome sequences of two oriental melons (Cucumis melo L. var makuwa).</title>
        <authorList>
            <person name="Kwon S.-Y."/>
        </authorList>
    </citation>
    <scope>NUCLEOTIDE SEQUENCE [LARGE SCALE GENOMIC DNA]</scope>
    <source>
        <strain evidence="2">cv. Chang Bougi</strain>
        <tissue evidence="1">Leaf</tissue>
    </source>
</reference>
<evidence type="ECO:0000313" key="1">
    <source>
        <dbReference type="EMBL" id="TYJ95616.1"/>
    </source>
</evidence>
<dbReference type="Proteomes" id="UP000321947">
    <property type="component" value="Unassembled WGS sequence"/>
</dbReference>
<dbReference type="EMBL" id="SSTD01020124">
    <property type="protein sequence ID" value="TYJ95616.1"/>
    <property type="molecule type" value="Genomic_DNA"/>
</dbReference>